<feature type="compositionally biased region" description="Polar residues" evidence="3">
    <location>
        <begin position="356"/>
        <end position="380"/>
    </location>
</feature>
<dbReference type="SUPFAM" id="SSF48065">
    <property type="entry name" value="DBL homology domain (DH-domain)"/>
    <property type="match status" value="1"/>
</dbReference>
<feature type="region of interest" description="Disordered" evidence="3">
    <location>
        <begin position="1012"/>
        <end position="1093"/>
    </location>
</feature>
<feature type="compositionally biased region" description="Low complexity" evidence="3">
    <location>
        <begin position="885"/>
        <end position="903"/>
    </location>
</feature>
<feature type="compositionally biased region" description="Polar residues" evidence="3">
    <location>
        <begin position="1076"/>
        <end position="1085"/>
    </location>
</feature>
<feature type="compositionally biased region" description="Polar residues" evidence="3">
    <location>
        <begin position="924"/>
        <end position="934"/>
    </location>
</feature>
<evidence type="ECO:0000256" key="3">
    <source>
        <dbReference type="SAM" id="MobiDB-lite"/>
    </source>
</evidence>
<dbReference type="OrthoDB" id="28697at2759"/>
<evidence type="ECO:0000256" key="1">
    <source>
        <dbReference type="ARBA" id="ARBA00022658"/>
    </source>
</evidence>
<dbReference type="GO" id="GO:0051496">
    <property type="term" value="P:positive regulation of stress fiber assembly"/>
    <property type="evidence" value="ECO:0007669"/>
    <property type="project" value="TreeGrafter"/>
</dbReference>
<keyword evidence="1" id="KW-0344">Guanine-nucleotide releasing factor</keyword>
<dbReference type="Pfam" id="PF19057">
    <property type="entry name" value="PH_19"/>
    <property type="match status" value="1"/>
</dbReference>
<dbReference type="PROSITE" id="PS50010">
    <property type="entry name" value="DH_2"/>
    <property type="match status" value="1"/>
</dbReference>
<dbReference type="SUPFAM" id="SSF101908">
    <property type="entry name" value="Putative isomerase YbhE"/>
    <property type="match status" value="1"/>
</dbReference>
<dbReference type="InterPro" id="IPR035899">
    <property type="entry name" value="DBL_dom_sf"/>
</dbReference>
<dbReference type="InterPro" id="IPR000219">
    <property type="entry name" value="DH_dom"/>
</dbReference>
<protein>
    <submittedName>
        <fullName evidence="4">Uncharacterized protein</fullName>
    </submittedName>
</protein>
<dbReference type="PANTHER" id="PTHR12877:SF7">
    <property type="entry name" value="RHO GUANINE NUCLEOTIDE EXCHANGE FACTOR 10-LIKE PROTEIN"/>
    <property type="match status" value="1"/>
</dbReference>
<dbReference type="Pfam" id="PF19056">
    <property type="entry name" value="WD40_2"/>
    <property type="match status" value="1"/>
</dbReference>
<evidence type="ECO:0000256" key="2">
    <source>
        <dbReference type="SAM" id="Coils"/>
    </source>
</evidence>
<accession>A0A7R8W9Y9</accession>
<sequence>MEPLKPPLASLDGSHGAGMARLSEPADLTSNQLRRRMIVASIVQTENNYVAALQTLRDYKRCLEESSPPILGVGKVHSLFYRIPEILQIHSLFRVALSERVRLWDQEEAIGDVFVASFTKGIVLDIYSEFINNFSTAMDLARSESKRKSSFADFLHAKQLVHSDRLSLFGLLVKPVQRFPQFILQLQDLLSATPHGHPDRLSLQLALSTLEVLADDLNERKREAEKGLALKETLRKINGRKLSGLLTTRSLSVEGGRSLIRSDDVTQLEFNSAGLISKMKRRRLLLTTDLVVCVSLPSEENGRVSLKWATSVGEIQVPFSGGTSLARTLPNHERIYATKEEVQESGGANATRKKVGSTSSLNAVSKGLSRSSPTSTYAGDSSCGNITDLIHDYEILKRVSGQLASLKGHYEALPVGEIEAVISDIQRTLRSRDSEVAWVDASCILIPVKNNKPPVSLQMASPQAKADWLRDLRLAQLATSENNSPAWDIPEAEKSRPLSRLPLFLDTVSCWDSPRPSEVTCGCVFIPRTSSPERGCDHPSAHARNLMPPSAPASSSSSSSLDPPASKRRAGGPSVWMASSDGVTSRLSAYRHVDGSSKALNPEFSLDLVGIVATAMEFVTGDDPSDPRDTVWIGTKCPSLLIYSATLSPMSPSPQPDTTLPLPSTPLAIAFVSSSSPRVFVALSSGSIAVISPSDPSLPSSTIHLRPSGPPTPVSALLPCPPFLYAACGDGVWVVDGENQQVLQNFQVEHDHESSSISLLAQSGIGLWLAMEGSGTVCLYHTETFKHLQDIDVRKSVSRFHPAQWSGQLHRPTPLAVTALRTGRGLLWVGTSIGAVLTIPLPRLEGLPIISSGRANVAVHMHQGPVHVILPVSFPMTPSPCDVGRSCLPPLSPPSSRSSSRSSSVDDLALDETSSGGAGENLLDVSSSQGSTVDHQPQPQGQHHPRHPQLRRRGSMSVTPGSAASMKPARKRPSQTLPRGFGGNVSPSFQEPEYDVYGLYEELLKDSCLNASPSTSSTGITKPASSDQSVKSYTKAHHYLKPPATKKPPGSSNASQPHTVLTITGGGGYVRRLPSGGTSTATGTRDSGFGGSNTSILNNVLTETSRHSTLMLWIAKP</sequence>
<dbReference type="PANTHER" id="PTHR12877">
    <property type="entry name" value="RHO GUANINE NUCLEOTIDE EXCHANGE FACTOR"/>
    <property type="match status" value="1"/>
</dbReference>
<dbReference type="FunFam" id="1.20.900.10:FF:000003">
    <property type="entry name" value="Rho guanine nucleotide exchange factor 10 like"/>
    <property type="match status" value="1"/>
</dbReference>
<name>A0A7R8W9Y9_9CRUS</name>
<keyword evidence="2" id="KW-0175">Coiled coil</keyword>
<proteinExistence type="predicted"/>
<dbReference type="EMBL" id="OB661219">
    <property type="protein sequence ID" value="CAD7227684.1"/>
    <property type="molecule type" value="Genomic_DNA"/>
</dbReference>
<feature type="compositionally biased region" description="Polar residues" evidence="3">
    <location>
        <begin position="1050"/>
        <end position="1062"/>
    </location>
</feature>
<dbReference type="SMART" id="SM00325">
    <property type="entry name" value="RhoGEF"/>
    <property type="match status" value="1"/>
</dbReference>
<feature type="compositionally biased region" description="Basic residues" evidence="3">
    <location>
        <begin position="943"/>
        <end position="954"/>
    </location>
</feature>
<feature type="region of interest" description="Disordered" evidence="3">
    <location>
        <begin position="885"/>
        <end position="990"/>
    </location>
</feature>
<feature type="coiled-coil region" evidence="2">
    <location>
        <begin position="207"/>
        <end position="234"/>
    </location>
</feature>
<dbReference type="AlphaFoldDB" id="A0A7R8W9Y9"/>
<feature type="compositionally biased region" description="Low complexity" evidence="3">
    <location>
        <begin position="552"/>
        <end position="564"/>
    </location>
</feature>
<dbReference type="Gene3D" id="1.20.900.10">
    <property type="entry name" value="Dbl homology (DH) domain"/>
    <property type="match status" value="1"/>
</dbReference>
<dbReference type="CDD" id="cd00160">
    <property type="entry name" value="RhoGEF"/>
    <property type="match status" value="1"/>
</dbReference>
<dbReference type="GO" id="GO:0005085">
    <property type="term" value="F:guanyl-nucleotide exchange factor activity"/>
    <property type="evidence" value="ECO:0007669"/>
    <property type="project" value="UniProtKB-KW"/>
</dbReference>
<reference evidence="4" key="1">
    <citation type="submission" date="2020-11" db="EMBL/GenBank/DDBJ databases">
        <authorList>
            <person name="Tran Van P."/>
        </authorList>
    </citation>
    <scope>NUCLEOTIDE SEQUENCE</scope>
</reference>
<feature type="compositionally biased region" description="Polar residues" evidence="3">
    <location>
        <begin position="1012"/>
        <end position="1032"/>
    </location>
</feature>
<gene>
    <name evidence="4" type="ORF">CTOB1V02_LOCUS5583</name>
</gene>
<organism evidence="4">
    <name type="scientific">Cyprideis torosa</name>
    <dbReference type="NCBI Taxonomy" id="163714"/>
    <lineage>
        <taxon>Eukaryota</taxon>
        <taxon>Metazoa</taxon>
        <taxon>Ecdysozoa</taxon>
        <taxon>Arthropoda</taxon>
        <taxon>Crustacea</taxon>
        <taxon>Oligostraca</taxon>
        <taxon>Ostracoda</taxon>
        <taxon>Podocopa</taxon>
        <taxon>Podocopida</taxon>
        <taxon>Cytherocopina</taxon>
        <taxon>Cytheroidea</taxon>
        <taxon>Cytherideidae</taxon>
        <taxon>Cyprideis</taxon>
    </lineage>
</organism>
<dbReference type="InterPro" id="IPR039919">
    <property type="entry name" value="ARHGEF10/ARHGEF17"/>
</dbReference>
<feature type="region of interest" description="Disordered" evidence="3">
    <location>
        <begin position="534"/>
        <end position="578"/>
    </location>
</feature>
<dbReference type="Pfam" id="PF00621">
    <property type="entry name" value="RhoGEF"/>
    <property type="match status" value="1"/>
</dbReference>
<dbReference type="GO" id="GO:0005737">
    <property type="term" value="C:cytoplasm"/>
    <property type="evidence" value="ECO:0007669"/>
    <property type="project" value="UniProtKB-ARBA"/>
</dbReference>
<feature type="region of interest" description="Disordered" evidence="3">
    <location>
        <begin position="340"/>
        <end position="380"/>
    </location>
</feature>
<evidence type="ECO:0000313" key="4">
    <source>
        <dbReference type="EMBL" id="CAD7227684.1"/>
    </source>
</evidence>
<dbReference type="GO" id="GO:0030036">
    <property type="term" value="P:actin cytoskeleton organization"/>
    <property type="evidence" value="ECO:0007669"/>
    <property type="project" value="TreeGrafter"/>
</dbReference>